<dbReference type="Proteomes" id="UP000321323">
    <property type="component" value="Chromosome"/>
</dbReference>
<name>A0ABZ1UMX0_9BURK</name>
<feature type="binding site" evidence="5">
    <location>
        <position position="333"/>
    </location>
    <ligand>
        <name>substrate</name>
    </ligand>
</feature>
<evidence type="ECO:0000256" key="2">
    <source>
        <dbReference type="ARBA" id="ARBA00022630"/>
    </source>
</evidence>
<evidence type="ECO:0000256" key="4">
    <source>
        <dbReference type="ARBA" id="ARBA00023002"/>
    </source>
</evidence>
<accession>A0ABZ1UMX0</accession>
<evidence type="ECO:0000259" key="8">
    <source>
        <dbReference type="Pfam" id="PF10590"/>
    </source>
</evidence>
<evidence type="ECO:0000256" key="5">
    <source>
        <dbReference type="HAMAP-Rule" id="MF_01629"/>
    </source>
</evidence>
<dbReference type="InterPro" id="IPR012349">
    <property type="entry name" value="Split_barrel_FMN-bd"/>
</dbReference>
<feature type="binding site" evidence="5">
    <location>
        <begin position="278"/>
        <end position="279"/>
    </location>
    <ligand>
        <name>FMN</name>
        <dbReference type="ChEBI" id="CHEBI:58210"/>
    </ligand>
</feature>
<comment type="catalytic activity">
    <reaction evidence="5">
        <text>pyridoxamine 5'-phosphate + O2 + H2O = pyridoxal 5'-phosphate + H2O2 + NH4(+)</text>
        <dbReference type="Rhea" id="RHEA:15817"/>
        <dbReference type="ChEBI" id="CHEBI:15377"/>
        <dbReference type="ChEBI" id="CHEBI:15379"/>
        <dbReference type="ChEBI" id="CHEBI:16240"/>
        <dbReference type="ChEBI" id="CHEBI:28938"/>
        <dbReference type="ChEBI" id="CHEBI:58451"/>
        <dbReference type="ChEBI" id="CHEBI:597326"/>
        <dbReference type="EC" id="1.4.3.5"/>
    </reaction>
</comment>
<keyword evidence="3 5" id="KW-0288">FMN</keyword>
<dbReference type="InterPro" id="IPR019576">
    <property type="entry name" value="Pyridoxamine_oxidase_dimer_C"/>
</dbReference>
<dbReference type="CDD" id="cd12108">
    <property type="entry name" value="Hr-like"/>
    <property type="match status" value="1"/>
</dbReference>
<dbReference type="Pfam" id="PF10590">
    <property type="entry name" value="PNP_phzG_C"/>
    <property type="match status" value="1"/>
</dbReference>
<sequence length="414" mass="46126">MSESLMEAVPGFDQPIAVLKHCHDKIRKQLKTLQNLLAHLPVHGADAAAQGAAQAVLKYFNTAAHLHHADEEQDLLPMLEATATGADLELISALKPRILEQHLQMDKDWHILNSQLERIAAGTAAELSPDDVARFVQSYTAHMETEESQVAPMAKRLFSPAQMQIMGDAMQRRRGISAEPEVNSPSVAQAAAPTVTAAAIAGGIALADLRMDYGRASLSKEDTLDDPVAQFTKWFGEAMKAQVNEPNAMSVATVGSDGRPTSRIVLIKQYDERGFTWYTNYASQKGRQLADNPHAALLFFWPELERQVRIEGRVERTSAEESDKYFYSRPVKSQLAAIASAQSAPIANRAEMEARYAAVEAESGDKPRRPDHWGGYRLVPDRLEFWQGRRSRFHDRIVYTRQADGSWTRERIQP</sequence>
<dbReference type="HAMAP" id="MF_01629">
    <property type="entry name" value="PdxH"/>
    <property type="match status" value="1"/>
</dbReference>
<feature type="binding site" evidence="5">
    <location>
        <position position="268"/>
    </location>
    <ligand>
        <name>substrate</name>
    </ligand>
</feature>
<proteinExistence type="inferred from homology"/>
<dbReference type="Pfam" id="PF01814">
    <property type="entry name" value="Hemerythrin"/>
    <property type="match status" value="1"/>
</dbReference>
<evidence type="ECO:0000259" key="6">
    <source>
        <dbReference type="Pfam" id="PF01243"/>
    </source>
</evidence>
<feature type="domain" description="Hemerythrin-like" evidence="7">
    <location>
        <begin position="15"/>
        <end position="154"/>
    </location>
</feature>
<dbReference type="PANTHER" id="PTHR10851:SF0">
    <property type="entry name" value="PYRIDOXINE-5'-PHOSPHATE OXIDASE"/>
    <property type="match status" value="1"/>
</dbReference>
<evidence type="ECO:0000256" key="3">
    <source>
        <dbReference type="ARBA" id="ARBA00022643"/>
    </source>
</evidence>
<dbReference type="NCBIfam" id="NF004231">
    <property type="entry name" value="PRK05679.1"/>
    <property type="match status" value="1"/>
</dbReference>
<reference evidence="9 10" key="1">
    <citation type="journal article" date="2019" name="Int. J. Syst. Evol. Microbiol.">
        <title>The Draft Whole-Genome Sequence of the Antibiotic Producer Empedobacter haloabium ATCC 31962 Provides Indications for Its Taxonomic Reclassification.</title>
        <authorList>
            <person name="Miess H."/>
            <person name="Arlt P."/>
            <person name="Apel A.K."/>
            <person name="Weber T."/>
            <person name="Nieselt K."/>
            <person name="Hanssen F."/>
            <person name="Czemmel S."/>
            <person name="Nahnsen S."/>
            <person name="Gross H."/>
        </authorList>
    </citation>
    <scope>NUCLEOTIDE SEQUENCE [LARGE SCALE GENOMIC DNA]</scope>
    <source>
        <strain evidence="9 10">ATCC 31962</strain>
    </source>
</reference>
<evidence type="ECO:0000256" key="1">
    <source>
        <dbReference type="ARBA" id="ARBA00007301"/>
    </source>
</evidence>
<feature type="domain" description="Pyridoxine 5'-phosphate oxidase dimerisation C-terminal" evidence="8">
    <location>
        <begin position="373"/>
        <end position="414"/>
    </location>
</feature>
<feature type="binding site" evidence="5">
    <location>
        <position position="307"/>
    </location>
    <ligand>
        <name>FMN</name>
        <dbReference type="ChEBI" id="CHEBI:58210"/>
    </ligand>
</feature>
<comment type="pathway">
    <text evidence="5">Cofactor metabolism; pyridoxal 5'-phosphate salvage; pyridoxal 5'-phosphate from pyridoxine 5'-phosphate: step 1/1.</text>
</comment>
<feature type="binding site" evidence="5">
    <location>
        <begin position="392"/>
        <end position="394"/>
    </location>
    <ligand>
        <name>substrate</name>
    </ligand>
</feature>
<keyword evidence="2 5" id="KW-0285">Flavoprotein</keyword>
<comment type="similarity">
    <text evidence="1 5">Belongs to the pyridoxamine 5'-phosphate oxidase family.</text>
</comment>
<gene>
    <name evidence="5 9" type="primary">pdxH</name>
    <name evidence="9" type="ORF">E7V67_001735</name>
</gene>
<dbReference type="InterPro" id="IPR011576">
    <property type="entry name" value="Pyridox_Oxase_N"/>
</dbReference>
<feature type="domain" description="Pyridoxamine 5'-phosphate oxidase N-terminal" evidence="6">
    <location>
        <begin position="236"/>
        <end position="360"/>
    </location>
</feature>
<feature type="binding site" evidence="5">
    <location>
        <position position="325"/>
    </location>
    <ligand>
        <name>substrate</name>
    </ligand>
</feature>
<comment type="catalytic activity">
    <reaction evidence="5">
        <text>pyridoxine 5'-phosphate + O2 = pyridoxal 5'-phosphate + H2O2</text>
        <dbReference type="Rhea" id="RHEA:15149"/>
        <dbReference type="ChEBI" id="CHEBI:15379"/>
        <dbReference type="ChEBI" id="CHEBI:16240"/>
        <dbReference type="ChEBI" id="CHEBI:58589"/>
        <dbReference type="ChEBI" id="CHEBI:597326"/>
        <dbReference type="EC" id="1.4.3.5"/>
    </reaction>
</comment>
<dbReference type="InterPro" id="IPR012312">
    <property type="entry name" value="Hemerythrin-like"/>
</dbReference>
<keyword evidence="10" id="KW-1185">Reference proteome</keyword>
<comment type="subunit">
    <text evidence="5">Homodimer.</text>
</comment>
<comment type="cofactor">
    <cofactor evidence="5">
        <name>FMN</name>
        <dbReference type="ChEBI" id="CHEBI:58210"/>
    </cofactor>
    <text evidence="5">Binds 1 FMN per subunit.</text>
</comment>
<dbReference type="PANTHER" id="PTHR10851">
    <property type="entry name" value="PYRIDOXINE-5-PHOSPHATE OXIDASE"/>
    <property type="match status" value="1"/>
</dbReference>
<comment type="pathway">
    <text evidence="5">Cofactor metabolism; pyridoxal 5'-phosphate salvage; pyridoxal 5'-phosphate from pyridoxamine 5'-phosphate: step 1/1.</text>
</comment>
<evidence type="ECO:0000313" key="10">
    <source>
        <dbReference type="Proteomes" id="UP000321323"/>
    </source>
</evidence>
<dbReference type="Gene3D" id="1.20.120.520">
    <property type="entry name" value="nmb1532 protein domain like"/>
    <property type="match status" value="1"/>
</dbReference>
<protein>
    <recommendedName>
        <fullName evidence="5">Pyridoxine/pyridoxamine 5'-phosphate oxidase</fullName>
        <ecNumber evidence="5">1.4.3.5</ecNumber>
    </recommendedName>
    <alternativeName>
        <fullName evidence="5">PNP/PMP oxidase</fullName>
        <shortName evidence="5">PNPOx</shortName>
    </alternativeName>
    <alternativeName>
        <fullName evidence="5">Pyridoxal 5'-phosphate synthase</fullName>
    </alternativeName>
</protein>
<dbReference type="NCBIfam" id="TIGR00558">
    <property type="entry name" value="pdxH"/>
    <property type="match status" value="1"/>
</dbReference>
<comment type="caution">
    <text evidence="5">Lacks conserved residue(s) required for the propagation of feature annotation.</text>
</comment>
<evidence type="ECO:0000313" key="9">
    <source>
        <dbReference type="EMBL" id="WUR13852.1"/>
    </source>
</evidence>
<organism evidence="9 10">
    <name type="scientific">[Empedobacter] haloabium</name>
    <dbReference type="NCBI Taxonomy" id="592317"/>
    <lineage>
        <taxon>Bacteria</taxon>
        <taxon>Pseudomonadati</taxon>
        <taxon>Pseudomonadota</taxon>
        <taxon>Betaproteobacteria</taxon>
        <taxon>Burkholderiales</taxon>
        <taxon>Oxalobacteraceae</taxon>
        <taxon>Telluria group</taxon>
        <taxon>Telluria group incertae sedis</taxon>
    </lineage>
</organism>
<keyword evidence="5" id="KW-0664">Pyridoxine biosynthesis</keyword>
<dbReference type="SUPFAM" id="SSF50475">
    <property type="entry name" value="FMN-binding split barrel"/>
    <property type="match status" value="1"/>
</dbReference>
<comment type="function">
    <text evidence="5">Catalyzes the oxidation of either pyridoxine 5'-phosphate (PNP) or pyridoxamine 5'-phosphate (PMP) into pyridoxal 5'-phosphate (PLP).</text>
</comment>
<dbReference type="EMBL" id="CP136508">
    <property type="protein sequence ID" value="WUR13852.1"/>
    <property type="molecule type" value="Genomic_DNA"/>
</dbReference>
<feature type="binding site" evidence="5">
    <location>
        <begin position="263"/>
        <end position="268"/>
    </location>
    <ligand>
        <name>FMN</name>
        <dbReference type="ChEBI" id="CHEBI:58210"/>
    </ligand>
</feature>
<dbReference type="EC" id="1.4.3.5" evidence="5"/>
<dbReference type="GO" id="GO:0004733">
    <property type="term" value="F:pyridoxamine phosphate oxidase activity"/>
    <property type="evidence" value="ECO:0007669"/>
    <property type="project" value="UniProtKB-EC"/>
</dbReference>
<evidence type="ECO:0000259" key="7">
    <source>
        <dbReference type="Pfam" id="PF01814"/>
    </source>
</evidence>
<dbReference type="Pfam" id="PF01243">
    <property type="entry name" value="PNPOx_N"/>
    <property type="match status" value="1"/>
</dbReference>
<feature type="binding site" evidence="5">
    <location>
        <position position="285"/>
    </location>
    <ligand>
        <name>FMN</name>
        <dbReference type="ChEBI" id="CHEBI:58210"/>
    </ligand>
</feature>
<feature type="binding site" evidence="5">
    <location>
        <position position="329"/>
    </location>
    <ligand>
        <name>substrate</name>
    </ligand>
</feature>
<dbReference type="Gene3D" id="2.30.110.10">
    <property type="entry name" value="Electron Transport, Fmn-binding Protein, Chain A"/>
    <property type="match status" value="1"/>
</dbReference>
<feature type="binding site" evidence="5">
    <location>
        <position position="386"/>
    </location>
    <ligand>
        <name>FMN</name>
        <dbReference type="ChEBI" id="CHEBI:58210"/>
    </ligand>
</feature>
<keyword evidence="4 5" id="KW-0560">Oxidoreductase</keyword>
<feature type="binding site" evidence="5">
    <location>
        <position position="396"/>
    </location>
    <ligand>
        <name>FMN</name>
        <dbReference type="ChEBI" id="CHEBI:58210"/>
    </ligand>
</feature>
<feature type="binding site" evidence="5">
    <location>
        <begin position="342"/>
        <end position="343"/>
    </location>
    <ligand>
        <name>FMN</name>
        <dbReference type="ChEBI" id="CHEBI:58210"/>
    </ligand>
</feature>
<dbReference type="InterPro" id="IPR000659">
    <property type="entry name" value="Pyridox_Oxase"/>
</dbReference>